<evidence type="ECO:0000256" key="1">
    <source>
        <dbReference type="ARBA" id="ARBA00007806"/>
    </source>
</evidence>
<comment type="similarity">
    <text evidence="1 2">Belongs to the glycosyl hydrolase 31 family.</text>
</comment>
<dbReference type="InterPro" id="IPR051816">
    <property type="entry name" value="Glycosyl_Hydrolase_31"/>
</dbReference>
<dbReference type="SUPFAM" id="SSF51445">
    <property type="entry name" value="(Trans)glycosidases"/>
    <property type="match status" value="1"/>
</dbReference>
<dbReference type="PANTHER" id="PTHR43863">
    <property type="entry name" value="HYDROLASE, PUTATIVE (AFU_ORTHOLOGUE AFUA_1G03140)-RELATED"/>
    <property type="match status" value="1"/>
</dbReference>
<dbReference type="EMBL" id="RDRB01000011">
    <property type="protein sequence ID" value="ROT97698.1"/>
    <property type="molecule type" value="Genomic_DNA"/>
</dbReference>
<dbReference type="Gene3D" id="2.60.40.1180">
    <property type="entry name" value="Golgi alpha-mannosidase II"/>
    <property type="match status" value="1"/>
</dbReference>
<dbReference type="InterPro" id="IPR011013">
    <property type="entry name" value="Gal_mutarotase_sf_dom"/>
</dbReference>
<accession>A0A3N2QR54</accession>
<dbReference type="CDD" id="cd06591">
    <property type="entry name" value="GH31_xylosidase_XylS"/>
    <property type="match status" value="1"/>
</dbReference>
<proteinExistence type="inferred from homology"/>
<dbReference type="InterPro" id="IPR048395">
    <property type="entry name" value="Glyco_hydro_31_C"/>
</dbReference>
<dbReference type="InterPro" id="IPR000322">
    <property type="entry name" value="Glyco_hydro_31_TIM"/>
</dbReference>
<dbReference type="GO" id="GO:0030246">
    <property type="term" value="F:carbohydrate binding"/>
    <property type="evidence" value="ECO:0007669"/>
    <property type="project" value="InterPro"/>
</dbReference>
<dbReference type="Pfam" id="PF21365">
    <property type="entry name" value="Glyco_hydro_31_3rd"/>
    <property type="match status" value="1"/>
</dbReference>
<dbReference type="SUPFAM" id="SSF74650">
    <property type="entry name" value="Galactose mutarotase-like"/>
    <property type="match status" value="1"/>
</dbReference>
<evidence type="ECO:0000313" key="5">
    <source>
        <dbReference type="EMBL" id="ROT97698.1"/>
    </source>
</evidence>
<evidence type="ECO:0000259" key="4">
    <source>
        <dbReference type="Pfam" id="PF21365"/>
    </source>
</evidence>
<keyword evidence="6" id="KW-1185">Reference proteome</keyword>
<dbReference type="InterPro" id="IPR017853">
    <property type="entry name" value="GH"/>
</dbReference>
<organism evidence="5 6">
    <name type="scientific">Histidinibacterium lentulum</name>
    <dbReference type="NCBI Taxonomy" id="2480588"/>
    <lineage>
        <taxon>Bacteria</taxon>
        <taxon>Pseudomonadati</taxon>
        <taxon>Pseudomonadota</taxon>
        <taxon>Alphaproteobacteria</taxon>
        <taxon>Rhodobacterales</taxon>
        <taxon>Paracoccaceae</taxon>
        <taxon>Histidinibacterium</taxon>
    </lineage>
</organism>
<dbReference type="CDD" id="cd14752">
    <property type="entry name" value="GH31_N"/>
    <property type="match status" value="1"/>
</dbReference>
<evidence type="ECO:0000259" key="3">
    <source>
        <dbReference type="Pfam" id="PF01055"/>
    </source>
</evidence>
<keyword evidence="2 5" id="KW-0378">Hydrolase</keyword>
<evidence type="ECO:0000313" key="6">
    <source>
        <dbReference type="Proteomes" id="UP000268016"/>
    </source>
</evidence>
<dbReference type="GO" id="GO:0005975">
    <property type="term" value="P:carbohydrate metabolic process"/>
    <property type="evidence" value="ECO:0007669"/>
    <property type="project" value="InterPro"/>
</dbReference>
<keyword evidence="2" id="KW-0326">Glycosidase</keyword>
<gene>
    <name evidence="5" type="ORF">EAT49_17985</name>
</gene>
<comment type="caution">
    <text evidence="5">The sequence shown here is derived from an EMBL/GenBank/DDBJ whole genome shotgun (WGS) entry which is preliminary data.</text>
</comment>
<dbReference type="InterPro" id="IPR013780">
    <property type="entry name" value="Glyco_hydro_b"/>
</dbReference>
<dbReference type="Pfam" id="PF01055">
    <property type="entry name" value="Glyco_hydro_31_2nd"/>
    <property type="match status" value="1"/>
</dbReference>
<dbReference type="Gene3D" id="3.20.20.80">
    <property type="entry name" value="Glycosidases"/>
    <property type="match status" value="1"/>
</dbReference>
<reference evidence="5 6" key="1">
    <citation type="submission" date="2018-10" db="EMBL/GenBank/DDBJ databases">
        <title>Histidinibacterium lentulum gen. nov., sp. nov., a marine bacterium from the culture broth of Picochlorum sp. 122.</title>
        <authorList>
            <person name="Wang G."/>
        </authorList>
    </citation>
    <scope>NUCLEOTIDE SEQUENCE [LARGE SCALE GENOMIC DNA]</scope>
    <source>
        <strain evidence="5 6">B17</strain>
    </source>
</reference>
<dbReference type="Gene3D" id="2.60.40.1760">
    <property type="entry name" value="glycosyl hydrolase (family 31)"/>
    <property type="match status" value="1"/>
</dbReference>
<name>A0A3N2QR54_9RHOB</name>
<dbReference type="SUPFAM" id="SSF51011">
    <property type="entry name" value="Glycosyl hydrolase domain"/>
    <property type="match status" value="1"/>
</dbReference>
<protein>
    <submittedName>
        <fullName evidence="5">Glycoside hydrolase family 31 protein</fullName>
    </submittedName>
</protein>
<feature type="domain" description="Glycosyl hydrolase family 31 C-terminal" evidence="4">
    <location>
        <begin position="583"/>
        <end position="668"/>
    </location>
</feature>
<dbReference type="PANTHER" id="PTHR43863:SF2">
    <property type="entry name" value="MALTASE-GLUCOAMYLASE"/>
    <property type="match status" value="1"/>
</dbReference>
<sequence>MTHEVFAREESALVARLGRETLRIEALGEAIRVRATQNRGFDPGAVSGLLPDLPEGRPDIVTGPETASLSTDRLTVDLRFAERGIFPGLLLRFTDRRTGATLLEEEAPHFLWPGARAWTARDGDLWHVETRFRATPGERIHGLGQHQHGRFDQKGCVIELVQKNTQVVLPCLWSSAGYGLIWNSPGVGRVELAENHTRWVMEAVPQIDYVVVPGATPAEAIGTQTALTGRPPMMPEWAMGFWQCKLRYETQDEVLAVAREHRRRGLPLDCLVIDFFHWTKAGEWRFREEEFPDPSAMVAELREMGIEPMVSVWPSVNVNAETHAEMARAGWLIEARHGALEGAIFYDRAPDGLNALKFYDATNPDARAFHWSRVREGYVRHGIRSFWLDACEPEIYPLHPSNLRYHAGDGRAVSSAYPALHHRGYAEHAAADGLEGQVLLSRSAWLGSQRYPVLVWSGDVGSTFGEFAAQIRAGLNMAMSGWSWWTTDIGGFHGGDVRDPAFHELLIRWFQWGCFCPVMRLHGFREDAARDPRYGHDFSFGGAENEVWSFGDDVYGILSSYMHLRTRLRPYIAAQMRHAAETGIPPMRPAFFDFPDDPALHDVSDAYLFGPDLLVAPVIDAGATTRPVRLPAGVDWTCAWTGTRHPGGRWIEADAPLDRIPLFLRDGADLPIRP</sequence>
<dbReference type="GO" id="GO:0004553">
    <property type="term" value="F:hydrolase activity, hydrolyzing O-glycosyl compounds"/>
    <property type="evidence" value="ECO:0007669"/>
    <property type="project" value="InterPro"/>
</dbReference>
<feature type="domain" description="Glycoside hydrolase family 31 TIM barrel" evidence="3">
    <location>
        <begin position="231"/>
        <end position="573"/>
    </location>
</feature>
<dbReference type="AlphaFoldDB" id="A0A3N2QR54"/>
<dbReference type="RefSeq" id="WP_123643701.1">
    <property type="nucleotide sequence ID" value="NZ_ML119091.1"/>
</dbReference>
<evidence type="ECO:0000256" key="2">
    <source>
        <dbReference type="RuleBase" id="RU361185"/>
    </source>
</evidence>
<dbReference type="OrthoDB" id="176168at2"/>
<dbReference type="Proteomes" id="UP000268016">
    <property type="component" value="Unassembled WGS sequence"/>
</dbReference>